<feature type="domain" description="GHMP kinase C-terminal" evidence="12">
    <location>
        <begin position="202"/>
        <end position="259"/>
    </location>
</feature>
<keyword evidence="8 10" id="KW-0414">Isoprene biosynthesis</keyword>
<dbReference type="InterPro" id="IPR036554">
    <property type="entry name" value="GHMP_kinase_C_sf"/>
</dbReference>
<reference evidence="13" key="1">
    <citation type="journal article" date="2023" name="Int. J. Mol. Sci.">
        <title>Metagenomics Revealed a New Genus 'Candidatus Thiocaldithrix dubininis' gen. nov., sp. nov. and a New Species 'Candidatus Thiothrix putei' sp. nov. in the Family Thiotrichaceae, Some Members of Which Have Traits of Both Na+- and H+-Motive Energetics.</title>
        <authorList>
            <person name="Ravin N.V."/>
            <person name="Muntyan M.S."/>
            <person name="Smolyakov D.D."/>
            <person name="Rudenko T.S."/>
            <person name="Beletsky A.V."/>
            <person name="Mardanov A.V."/>
            <person name="Grabovich M.Y."/>
        </authorList>
    </citation>
    <scope>NUCLEOTIDE SEQUENCE</scope>
    <source>
        <strain evidence="13">GKL-01</strain>
    </source>
</reference>
<evidence type="ECO:0000256" key="5">
    <source>
        <dbReference type="ARBA" id="ARBA00022741"/>
    </source>
</evidence>
<evidence type="ECO:0000256" key="7">
    <source>
        <dbReference type="ARBA" id="ARBA00022840"/>
    </source>
</evidence>
<dbReference type="Gene3D" id="3.30.70.890">
    <property type="entry name" value="GHMP kinase, C-terminal domain"/>
    <property type="match status" value="1"/>
</dbReference>
<dbReference type="InterPro" id="IPR014721">
    <property type="entry name" value="Ribsml_uS5_D2-typ_fold_subgr"/>
</dbReference>
<accession>A0AA95KEJ8</accession>
<feature type="active site" evidence="10">
    <location>
        <position position="137"/>
    </location>
</feature>
<dbReference type="HAMAP" id="MF_00061">
    <property type="entry name" value="IspE"/>
    <property type="match status" value="1"/>
</dbReference>
<dbReference type="SUPFAM" id="SSF54211">
    <property type="entry name" value="Ribosomal protein S5 domain 2-like"/>
    <property type="match status" value="1"/>
</dbReference>
<evidence type="ECO:0000256" key="8">
    <source>
        <dbReference type="ARBA" id="ARBA00023229"/>
    </source>
</evidence>
<dbReference type="PANTHER" id="PTHR43527">
    <property type="entry name" value="4-DIPHOSPHOCYTIDYL-2-C-METHYL-D-ERYTHRITOL KINASE, CHLOROPLASTIC"/>
    <property type="match status" value="1"/>
</dbReference>
<dbReference type="GO" id="GO:0050515">
    <property type="term" value="F:4-(cytidine 5'-diphospho)-2-C-methyl-D-erythritol kinase activity"/>
    <property type="evidence" value="ECO:0007669"/>
    <property type="project" value="UniProtKB-UniRule"/>
</dbReference>
<proteinExistence type="inferred from homology"/>
<evidence type="ECO:0000256" key="2">
    <source>
        <dbReference type="ARBA" id="ARBA00012052"/>
    </source>
</evidence>
<dbReference type="InterPro" id="IPR004424">
    <property type="entry name" value="IspE"/>
</dbReference>
<evidence type="ECO:0000256" key="9">
    <source>
        <dbReference type="ARBA" id="ARBA00032554"/>
    </source>
</evidence>
<dbReference type="NCBIfam" id="TIGR00154">
    <property type="entry name" value="ispE"/>
    <property type="match status" value="1"/>
</dbReference>
<dbReference type="SUPFAM" id="SSF55060">
    <property type="entry name" value="GHMP Kinase, C-terminal domain"/>
    <property type="match status" value="1"/>
</dbReference>
<dbReference type="GO" id="GO:0005524">
    <property type="term" value="F:ATP binding"/>
    <property type="evidence" value="ECO:0007669"/>
    <property type="project" value="UniProtKB-UniRule"/>
</dbReference>
<evidence type="ECO:0000256" key="1">
    <source>
        <dbReference type="ARBA" id="ARBA00009684"/>
    </source>
</evidence>
<dbReference type="Proteomes" id="UP001300672">
    <property type="component" value="Chromosome"/>
</dbReference>
<keyword evidence="5 10" id="KW-0547">Nucleotide-binding</keyword>
<name>A0AA95KEJ8_9GAMM</name>
<dbReference type="Pfam" id="PF08544">
    <property type="entry name" value="GHMP_kinases_C"/>
    <property type="match status" value="1"/>
</dbReference>
<comment type="similarity">
    <text evidence="1 10">Belongs to the GHMP kinase family. IspE subfamily.</text>
</comment>
<evidence type="ECO:0000256" key="3">
    <source>
        <dbReference type="ARBA" id="ARBA00017473"/>
    </source>
</evidence>
<evidence type="ECO:0000259" key="11">
    <source>
        <dbReference type="Pfam" id="PF00288"/>
    </source>
</evidence>
<comment type="function">
    <text evidence="10">Catalyzes the phosphorylation of the position 2 hydroxy group of 4-diphosphocytidyl-2C-methyl-D-erythritol.</text>
</comment>
<feature type="binding site" evidence="10">
    <location>
        <begin position="95"/>
        <end position="105"/>
    </location>
    <ligand>
        <name>ATP</name>
        <dbReference type="ChEBI" id="CHEBI:30616"/>
    </ligand>
</feature>
<evidence type="ECO:0000256" key="4">
    <source>
        <dbReference type="ARBA" id="ARBA00022679"/>
    </source>
</evidence>
<dbReference type="Gene3D" id="3.30.230.10">
    <property type="match status" value="1"/>
</dbReference>
<keyword evidence="4 10" id="KW-0808">Transferase</keyword>
<organism evidence="13">
    <name type="scientific">Candidatus Thiocaldithrix dubininis</name>
    <dbReference type="NCBI Taxonomy" id="3080823"/>
    <lineage>
        <taxon>Bacteria</taxon>
        <taxon>Pseudomonadati</taxon>
        <taxon>Pseudomonadota</taxon>
        <taxon>Gammaproteobacteria</taxon>
        <taxon>Thiotrichales</taxon>
        <taxon>Thiotrichaceae</taxon>
        <taxon>Candidatus Thiocaldithrix</taxon>
    </lineage>
</organism>
<feature type="domain" description="GHMP kinase N-terminal" evidence="11">
    <location>
        <begin position="68"/>
        <end position="144"/>
    </location>
</feature>
<comment type="catalytic activity">
    <reaction evidence="10">
        <text>4-CDP-2-C-methyl-D-erythritol + ATP = 4-CDP-2-C-methyl-D-erythritol 2-phosphate + ADP + H(+)</text>
        <dbReference type="Rhea" id="RHEA:18437"/>
        <dbReference type="ChEBI" id="CHEBI:15378"/>
        <dbReference type="ChEBI" id="CHEBI:30616"/>
        <dbReference type="ChEBI" id="CHEBI:57823"/>
        <dbReference type="ChEBI" id="CHEBI:57919"/>
        <dbReference type="ChEBI" id="CHEBI:456216"/>
        <dbReference type="EC" id="2.7.1.148"/>
    </reaction>
</comment>
<keyword evidence="6 10" id="KW-0418">Kinase</keyword>
<gene>
    <name evidence="10 13" type="primary">ispE</name>
    <name evidence="13" type="ORF">QJT80_12610</name>
</gene>
<dbReference type="PIRSF" id="PIRSF010376">
    <property type="entry name" value="IspE"/>
    <property type="match status" value="1"/>
</dbReference>
<dbReference type="EMBL" id="CP124755">
    <property type="protein sequence ID" value="WGZ90316.1"/>
    <property type="molecule type" value="Genomic_DNA"/>
</dbReference>
<dbReference type="InterPro" id="IPR020568">
    <property type="entry name" value="Ribosomal_Su5_D2-typ_SF"/>
</dbReference>
<dbReference type="Pfam" id="PF00288">
    <property type="entry name" value="GHMP_kinases_N"/>
    <property type="match status" value="1"/>
</dbReference>
<dbReference type="GO" id="GO:0016114">
    <property type="term" value="P:terpenoid biosynthetic process"/>
    <property type="evidence" value="ECO:0007669"/>
    <property type="project" value="UniProtKB-UniRule"/>
</dbReference>
<dbReference type="AlphaFoldDB" id="A0AA95KEJ8"/>
<evidence type="ECO:0000256" key="6">
    <source>
        <dbReference type="ARBA" id="ARBA00022777"/>
    </source>
</evidence>
<dbReference type="EC" id="2.7.1.148" evidence="2 10"/>
<dbReference type="InterPro" id="IPR006204">
    <property type="entry name" value="GHMP_kinase_N_dom"/>
</dbReference>
<comment type="pathway">
    <text evidence="10">Isoprenoid biosynthesis; isopentenyl diphosphate biosynthesis via DXP pathway; isopentenyl diphosphate from 1-deoxy-D-xylulose 5-phosphate: step 3/6.</text>
</comment>
<dbReference type="PANTHER" id="PTHR43527:SF2">
    <property type="entry name" value="4-DIPHOSPHOCYTIDYL-2-C-METHYL-D-ERYTHRITOL KINASE, CHLOROPLASTIC"/>
    <property type="match status" value="1"/>
</dbReference>
<evidence type="ECO:0000259" key="12">
    <source>
        <dbReference type="Pfam" id="PF08544"/>
    </source>
</evidence>
<dbReference type="InterPro" id="IPR013750">
    <property type="entry name" value="GHMP_kinase_C_dom"/>
</dbReference>
<evidence type="ECO:0000256" key="10">
    <source>
        <dbReference type="HAMAP-Rule" id="MF_00061"/>
    </source>
</evidence>
<reference evidence="13" key="2">
    <citation type="submission" date="2023-04" db="EMBL/GenBank/DDBJ databases">
        <authorList>
            <person name="Beletskiy A.V."/>
            <person name="Mardanov A.V."/>
            <person name="Ravin N.V."/>
        </authorList>
    </citation>
    <scope>NUCLEOTIDE SEQUENCE</scope>
    <source>
        <strain evidence="13">GKL-01</strain>
    </source>
</reference>
<evidence type="ECO:0000313" key="13">
    <source>
        <dbReference type="EMBL" id="WGZ90316.1"/>
    </source>
</evidence>
<keyword evidence="7 10" id="KW-0067">ATP-binding</keyword>
<sequence length="281" mass="30538">MTATFVLPAPAKLNLFLHITGQRADGYHLLQTLFIFLDYADQISLTRREDGVIQRTNTVADVPEEMDLVVKAAHLLQRYTQQTLGVDIEVDKYIPMGGGLGGGSSDAATVLVGLNELWQCGLSVDELAALGLQLGADVPVFVRGQAAWAEGVGEQLTPVDLDLGWYIVIHPKVHVPTRELFLEKSLTRNCVPIKLAAFHEGETINVFQPVVETKFPEVAKAIAWLSGYTDARLTGSGSCIFGSVNSKSVGLAILDDLPKDWFGFVAQGLIQSPLQQKLLNL</sequence>
<protein>
    <recommendedName>
        <fullName evidence="3 10">4-diphosphocytidyl-2-C-methyl-D-erythritol kinase</fullName>
        <shortName evidence="10">CMK</shortName>
        <ecNumber evidence="2 10">2.7.1.148</ecNumber>
    </recommendedName>
    <alternativeName>
        <fullName evidence="9 10">4-(cytidine-5'-diphospho)-2-C-methyl-D-erythritol kinase</fullName>
    </alternativeName>
</protein>
<dbReference type="KEGG" id="tdu:QJT80_12610"/>
<dbReference type="GO" id="GO:0019288">
    <property type="term" value="P:isopentenyl diphosphate biosynthetic process, methylerythritol 4-phosphate pathway"/>
    <property type="evidence" value="ECO:0007669"/>
    <property type="project" value="UniProtKB-UniRule"/>
</dbReference>
<feature type="active site" evidence="10">
    <location>
        <position position="12"/>
    </location>
</feature>